<comment type="subunit">
    <text evidence="5">NDH-1 is composed of 14 different subunits. Subunits NuoA, H, J, K, L, M, N constitute the membrane sector of the complex.</text>
</comment>
<evidence type="ECO:0000256" key="6">
    <source>
        <dbReference type="RuleBase" id="RU000471"/>
    </source>
</evidence>
<protein>
    <recommendedName>
        <fullName evidence="5">NADH-quinone oxidoreductase subunit H</fullName>
        <ecNumber evidence="5">7.1.1.-</ecNumber>
    </recommendedName>
    <alternativeName>
        <fullName evidence="5">NADH dehydrogenase I subunit H</fullName>
    </alternativeName>
    <alternativeName>
        <fullName evidence="5">NDH-1 subunit H</fullName>
    </alternativeName>
</protein>
<comment type="similarity">
    <text evidence="5 6">Belongs to the complex I subunit 1 family.</text>
</comment>
<evidence type="ECO:0000256" key="5">
    <source>
        <dbReference type="HAMAP-Rule" id="MF_01350"/>
    </source>
</evidence>
<keyword evidence="5" id="KW-0874">Quinone</keyword>
<dbReference type="EC" id="7.1.1.-" evidence="5"/>
<name>A0A6V6YR74_9FLAO</name>
<comment type="caution">
    <text evidence="7">The sequence shown here is derived from an EMBL/GenBank/DDBJ whole genome shotgun (WGS) entry which is preliminary data.</text>
</comment>
<reference evidence="7 8" key="1">
    <citation type="submission" date="2020-06" db="EMBL/GenBank/DDBJ databases">
        <authorList>
            <person name="Criscuolo A."/>
        </authorList>
    </citation>
    <scope>NUCLEOTIDE SEQUENCE [LARGE SCALE GENOMIC DNA]</scope>
    <source>
        <strain evidence="8">CIP 111411</strain>
    </source>
</reference>
<keyword evidence="5" id="KW-1003">Cell membrane</keyword>
<keyword evidence="5" id="KW-1278">Translocase</keyword>
<dbReference type="EMBL" id="CAIJDP010000057">
    <property type="protein sequence ID" value="CAD0001769.1"/>
    <property type="molecule type" value="Genomic_DNA"/>
</dbReference>
<keyword evidence="2 5" id="KW-0812">Transmembrane</keyword>
<organism evidence="7 8">
    <name type="scientific">Flavobacterium salmonis</name>
    <dbReference type="NCBI Taxonomy" id="2654844"/>
    <lineage>
        <taxon>Bacteria</taxon>
        <taxon>Pseudomonadati</taxon>
        <taxon>Bacteroidota</taxon>
        <taxon>Flavobacteriia</taxon>
        <taxon>Flavobacteriales</taxon>
        <taxon>Flavobacteriaceae</taxon>
        <taxon>Flavobacterium</taxon>
    </lineage>
</organism>
<keyword evidence="4 5" id="KW-0472">Membrane</keyword>
<keyword evidence="3 5" id="KW-1133">Transmembrane helix</keyword>
<keyword evidence="8" id="KW-1185">Reference proteome</keyword>
<dbReference type="PROSITE" id="PS00668">
    <property type="entry name" value="COMPLEX1_ND1_2"/>
    <property type="match status" value="1"/>
</dbReference>
<dbReference type="PROSITE" id="PS00667">
    <property type="entry name" value="COMPLEX1_ND1_1"/>
    <property type="match status" value="1"/>
</dbReference>
<evidence type="ECO:0000313" key="8">
    <source>
        <dbReference type="Proteomes" id="UP000530060"/>
    </source>
</evidence>
<dbReference type="PANTHER" id="PTHR11432">
    <property type="entry name" value="NADH DEHYDROGENASE SUBUNIT 1"/>
    <property type="match status" value="1"/>
</dbReference>
<keyword evidence="5" id="KW-0830">Ubiquinone</keyword>
<dbReference type="Pfam" id="PF00146">
    <property type="entry name" value="NADHdh"/>
    <property type="match status" value="1"/>
</dbReference>
<comment type="catalytic activity">
    <reaction evidence="5">
        <text>a quinone + NADH + 5 H(+)(in) = a quinol + NAD(+) + 4 H(+)(out)</text>
        <dbReference type="Rhea" id="RHEA:57888"/>
        <dbReference type="ChEBI" id="CHEBI:15378"/>
        <dbReference type="ChEBI" id="CHEBI:24646"/>
        <dbReference type="ChEBI" id="CHEBI:57540"/>
        <dbReference type="ChEBI" id="CHEBI:57945"/>
        <dbReference type="ChEBI" id="CHEBI:132124"/>
    </reaction>
</comment>
<dbReference type="NCBIfam" id="NF004741">
    <property type="entry name" value="PRK06076.1-2"/>
    <property type="match status" value="1"/>
</dbReference>
<dbReference type="HAMAP" id="MF_01350">
    <property type="entry name" value="NDH1_NuoH"/>
    <property type="match status" value="1"/>
</dbReference>
<dbReference type="InterPro" id="IPR001694">
    <property type="entry name" value="NADH_UbQ_OxRdtase_su1/FPO"/>
</dbReference>
<proteinExistence type="inferred from homology"/>
<dbReference type="Proteomes" id="UP000530060">
    <property type="component" value="Unassembled WGS sequence"/>
</dbReference>
<comment type="function">
    <text evidence="5">NDH-1 shuttles electrons from NADH, via FMN and iron-sulfur (Fe-S) centers, to quinones in the respiratory chain. The immediate electron acceptor for the enzyme in this species is believed to be ubiquinone. Couples the redox reaction to proton translocation (for every two electrons transferred, four hydrogen ions are translocated across the cytoplasmic membrane), and thus conserves the redox energy in a proton gradient. This subunit may bind ubiquinone.</text>
</comment>
<feature type="transmembrane region" description="Helical" evidence="5">
    <location>
        <begin position="12"/>
        <end position="30"/>
    </location>
</feature>
<feature type="transmembrane region" description="Helical" evidence="5">
    <location>
        <begin position="242"/>
        <end position="264"/>
    </location>
</feature>
<dbReference type="GO" id="GO:0016655">
    <property type="term" value="F:oxidoreductase activity, acting on NAD(P)H, quinone or similar compound as acceptor"/>
    <property type="evidence" value="ECO:0007669"/>
    <property type="project" value="UniProtKB-UniRule"/>
</dbReference>
<feature type="transmembrane region" description="Helical" evidence="5">
    <location>
        <begin position="77"/>
        <end position="99"/>
    </location>
</feature>
<keyword evidence="5 6" id="KW-0520">NAD</keyword>
<dbReference type="AlphaFoldDB" id="A0A6V6YR74"/>
<dbReference type="GO" id="GO:0005886">
    <property type="term" value="C:plasma membrane"/>
    <property type="evidence" value="ECO:0007669"/>
    <property type="project" value="UniProtKB-SubCell"/>
</dbReference>
<evidence type="ECO:0000313" key="7">
    <source>
        <dbReference type="EMBL" id="CAD0001769.1"/>
    </source>
</evidence>
<sequence>MVDSAFIIEKSVVIVVVFAVTMIMAMYSTWAERKVAAFLQDRVGPNRAGWGGLLQPLADGLKLFSKEEFFPNTPNRFLFVVGPAIAMSTALMTSAVIPWGDRLHLFGRDILLQATDINIALLYFFGVVSVGVYGIMIGGWASNNKFSLMGAVRAASQMVSYEVAMGLSMIALLMMTGTLSLKEISEQQAGMNWNVFYQPLSFLIFLICAFAETNRTPFDLAECESELIGGYHTEYSSMKMGFYLFAEYANMFISATIISVLFFGGYNYPGMQWMVENVGVNTANILGIAVLFAKICFWIFFYMWVRWTIPRFRYDQLMNLGWRILIPLSIINIMITGVVILRSEIAAYLGF</sequence>
<dbReference type="RefSeq" id="WP_078226936.1">
    <property type="nucleotide sequence ID" value="NZ_CAIJDP010000057.1"/>
</dbReference>
<comment type="subcellular location">
    <subcellularLocation>
        <location evidence="5 6">Cell membrane</location>
        <topology evidence="5 6">Multi-pass membrane protein</topology>
    </subcellularLocation>
    <subcellularLocation>
        <location evidence="1">Membrane</location>
        <topology evidence="1">Multi-pass membrane protein</topology>
    </subcellularLocation>
</comment>
<accession>A0A6V6YR74</accession>
<dbReference type="GO" id="GO:0048038">
    <property type="term" value="F:quinone binding"/>
    <property type="evidence" value="ECO:0007669"/>
    <property type="project" value="UniProtKB-KW"/>
</dbReference>
<evidence type="ECO:0000256" key="3">
    <source>
        <dbReference type="ARBA" id="ARBA00022989"/>
    </source>
</evidence>
<gene>
    <name evidence="5" type="primary">nuoH</name>
    <name evidence="7" type="ORF">FLAT13_00791</name>
</gene>
<feature type="transmembrane region" description="Helical" evidence="5">
    <location>
        <begin position="161"/>
        <end position="181"/>
    </location>
</feature>
<dbReference type="PANTHER" id="PTHR11432:SF3">
    <property type="entry name" value="NADH-UBIQUINONE OXIDOREDUCTASE CHAIN 1"/>
    <property type="match status" value="1"/>
</dbReference>
<feature type="transmembrane region" description="Helical" evidence="5">
    <location>
        <begin position="120"/>
        <end position="141"/>
    </location>
</feature>
<dbReference type="GO" id="GO:0003954">
    <property type="term" value="F:NADH dehydrogenase activity"/>
    <property type="evidence" value="ECO:0007669"/>
    <property type="project" value="TreeGrafter"/>
</dbReference>
<feature type="transmembrane region" description="Helical" evidence="5">
    <location>
        <begin position="193"/>
        <end position="212"/>
    </location>
</feature>
<dbReference type="InterPro" id="IPR018086">
    <property type="entry name" value="NADH_UbQ_OxRdtase_su1_CS"/>
</dbReference>
<evidence type="ECO:0000256" key="2">
    <source>
        <dbReference type="ARBA" id="ARBA00022692"/>
    </source>
</evidence>
<feature type="transmembrane region" description="Helical" evidence="5">
    <location>
        <begin position="285"/>
        <end position="304"/>
    </location>
</feature>
<feature type="transmembrane region" description="Helical" evidence="5">
    <location>
        <begin position="324"/>
        <end position="341"/>
    </location>
</feature>
<evidence type="ECO:0000256" key="4">
    <source>
        <dbReference type="ARBA" id="ARBA00023136"/>
    </source>
</evidence>
<dbReference type="GO" id="GO:0009060">
    <property type="term" value="P:aerobic respiration"/>
    <property type="evidence" value="ECO:0007669"/>
    <property type="project" value="TreeGrafter"/>
</dbReference>
<evidence type="ECO:0000256" key="1">
    <source>
        <dbReference type="ARBA" id="ARBA00004141"/>
    </source>
</evidence>